<dbReference type="Proteomes" id="UP000190648">
    <property type="component" value="Unassembled WGS sequence"/>
</dbReference>
<reference evidence="1 2" key="1">
    <citation type="submission" date="2016-02" db="EMBL/GenBank/DDBJ databases">
        <title>Band-tailed pigeon sequencing and assembly.</title>
        <authorList>
            <person name="Soares A.E."/>
            <person name="Novak B.J."/>
            <person name="Rice E.S."/>
            <person name="O'Connell B."/>
            <person name="Chang D."/>
            <person name="Weber S."/>
            <person name="Shapiro B."/>
        </authorList>
    </citation>
    <scope>NUCLEOTIDE SEQUENCE [LARGE SCALE GENOMIC DNA]</scope>
    <source>
        <strain evidence="1">BTP2013</strain>
        <tissue evidence="1">Blood</tissue>
    </source>
</reference>
<name>A0A1V4KL11_PATFA</name>
<gene>
    <name evidence="1" type="ORF">AV530_018145</name>
</gene>
<evidence type="ECO:0000313" key="2">
    <source>
        <dbReference type="Proteomes" id="UP000190648"/>
    </source>
</evidence>
<comment type="caution">
    <text evidence="1">The sequence shown here is derived from an EMBL/GenBank/DDBJ whole genome shotgun (WGS) entry which is preliminary data.</text>
</comment>
<keyword evidence="2" id="KW-1185">Reference proteome</keyword>
<dbReference type="EMBL" id="LSYS01002950">
    <property type="protein sequence ID" value="OPJ85118.1"/>
    <property type="molecule type" value="Genomic_DNA"/>
</dbReference>
<sequence>MLESQKQVMLFTRAHTDSVIINLLRACVKEVPYSSSWGWKRSHAKAPCLWAFPHIPTSSDHRGKEKRGGKTWRSSTGRSLIVHMFSDGNAELDYGKMDNAALMLA</sequence>
<protein>
    <submittedName>
        <fullName evidence="1">Uncharacterized protein</fullName>
    </submittedName>
</protein>
<accession>A0A1V4KL11</accession>
<organism evidence="1 2">
    <name type="scientific">Patagioenas fasciata monilis</name>
    <dbReference type="NCBI Taxonomy" id="372326"/>
    <lineage>
        <taxon>Eukaryota</taxon>
        <taxon>Metazoa</taxon>
        <taxon>Chordata</taxon>
        <taxon>Craniata</taxon>
        <taxon>Vertebrata</taxon>
        <taxon>Euteleostomi</taxon>
        <taxon>Archelosauria</taxon>
        <taxon>Archosauria</taxon>
        <taxon>Dinosauria</taxon>
        <taxon>Saurischia</taxon>
        <taxon>Theropoda</taxon>
        <taxon>Coelurosauria</taxon>
        <taxon>Aves</taxon>
        <taxon>Neognathae</taxon>
        <taxon>Neoaves</taxon>
        <taxon>Columbimorphae</taxon>
        <taxon>Columbiformes</taxon>
        <taxon>Columbidae</taxon>
        <taxon>Patagioenas</taxon>
    </lineage>
</organism>
<proteinExistence type="predicted"/>
<dbReference type="AlphaFoldDB" id="A0A1V4KL11"/>
<evidence type="ECO:0000313" key="1">
    <source>
        <dbReference type="EMBL" id="OPJ85118.1"/>
    </source>
</evidence>